<organism evidence="6 7">
    <name type="scientific">Lysinibacillus xylanilyticus</name>
    <dbReference type="NCBI Taxonomy" id="582475"/>
    <lineage>
        <taxon>Bacteria</taxon>
        <taxon>Bacillati</taxon>
        <taxon>Bacillota</taxon>
        <taxon>Bacilli</taxon>
        <taxon>Bacillales</taxon>
        <taxon>Bacillaceae</taxon>
        <taxon>Lysinibacillus</taxon>
    </lineage>
</organism>
<sequence length="256" mass="29942">MKKYMTIQEFSERTGIAKSTLRFYETKNLLLPEERSSNGYRVYADSQIATVKLISTLRLADVSIHEIQNYLHEQEETTRKEMMKVWIQNMKQKRDLLDISLRYLESNSIRDDIYLIDKNDEKIIWYTAQSTTGKFGAHFENRANELKQLNISIKSYYLNYLSGQDVIKAQIGFGVPADTKINDIANSDFIEHMPSCICLALPFKEQMSTIKDGYIKLLQYALQHKWVPSRSILEWYRGDDFTQLDLLLPVMQIEQG</sequence>
<name>A0A0K9FEK4_9BACI</name>
<evidence type="ECO:0000313" key="6">
    <source>
        <dbReference type="EMBL" id="KMY32959.1"/>
    </source>
</evidence>
<dbReference type="SMART" id="SM00422">
    <property type="entry name" value="HTH_MERR"/>
    <property type="match status" value="1"/>
</dbReference>
<dbReference type="InterPro" id="IPR009061">
    <property type="entry name" value="DNA-bd_dom_put_sf"/>
</dbReference>
<dbReference type="GeneID" id="96599117"/>
<evidence type="ECO:0000313" key="7">
    <source>
        <dbReference type="Proteomes" id="UP000037326"/>
    </source>
</evidence>
<dbReference type="PANTHER" id="PTHR30204:SF69">
    <property type="entry name" value="MERR-FAMILY TRANSCRIPTIONAL REGULATOR"/>
    <property type="match status" value="1"/>
</dbReference>
<dbReference type="GO" id="GO:0003700">
    <property type="term" value="F:DNA-binding transcription factor activity"/>
    <property type="evidence" value="ECO:0007669"/>
    <property type="project" value="InterPro"/>
</dbReference>
<evidence type="ECO:0000259" key="5">
    <source>
        <dbReference type="PROSITE" id="PS50937"/>
    </source>
</evidence>
<dbReference type="PATRIC" id="fig|582475.4.peg.2210"/>
<dbReference type="RefSeq" id="WP_049666624.1">
    <property type="nucleotide sequence ID" value="NZ_JBNNMB010000004.1"/>
</dbReference>
<accession>A0A0K9FEK4</accession>
<evidence type="ECO:0000256" key="1">
    <source>
        <dbReference type="ARBA" id="ARBA00022491"/>
    </source>
</evidence>
<keyword evidence="2" id="KW-0805">Transcription regulation</keyword>
<dbReference type="EMBL" id="LFXJ01000005">
    <property type="protein sequence ID" value="KMY32959.1"/>
    <property type="molecule type" value="Genomic_DNA"/>
</dbReference>
<dbReference type="PROSITE" id="PS50937">
    <property type="entry name" value="HTH_MERR_2"/>
    <property type="match status" value="1"/>
</dbReference>
<keyword evidence="3" id="KW-0238">DNA-binding</keyword>
<gene>
    <name evidence="6" type="ORF">ACZ11_12840</name>
</gene>
<keyword evidence="4" id="KW-0804">Transcription</keyword>
<keyword evidence="1" id="KW-0678">Repressor</keyword>
<evidence type="ECO:0000256" key="2">
    <source>
        <dbReference type="ARBA" id="ARBA00023015"/>
    </source>
</evidence>
<dbReference type="AlphaFoldDB" id="A0A0K9FEK4"/>
<dbReference type="GO" id="GO:0003677">
    <property type="term" value="F:DNA binding"/>
    <property type="evidence" value="ECO:0007669"/>
    <property type="project" value="UniProtKB-KW"/>
</dbReference>
<protein>
    <recommendedName>
        <fullName evidence="5">HTH merR-type domain-containing protein</fullName>
    </recommendedName>
</protein>
<dbReference type="InterPro" id="IPR000551">
    <property type="entry name" value="MerR-type_HTH_dom"/>
</dbReference>
<reference evidence="7" key="1">
    <citation type="submission" date="2015-07" db="EMBL/GenBank/DDBJ databases">
        <authorList>
            <consortium name="Consortium for Microbial Forensics and Genomics (microFORGE)"/>
            <person name="Knight B.M."/>
            <person name="Roberts D.P."/>
            <person name="Lin D."/>
            <person name="Hari K."/>
            <person name="Fletcher J."/>
            <person name="Melcher U."/>
            <person name="Blagden T."/>
            <person name="Winegar R.A."/>
        </authorList>
    </citation>
    <scope>NUCLEOTIDE SEQUENCE [LARGE SCALE GENOMIC DNA]</scope>
    <source>
        <strain evidence="7">DSM 23493</strain>
    </source>
</reference>
<feature type="domain" description="HTH merR-type" evidence="5">
    <location>
        <begin position="4"/>
        <end position="73"/>
    </location>
</feature>
<dbReference type="Pfam" id="PF13411">
    <property type="entry name" value="MerR_1"/>
    <property type="match status" value="1"/>
</dbReference>
<dbReference type="SUPFAM" id="SSF46955">
    <property type="entry name" value="Putative DNA-binding domain"/>
    <property type="match status" value="1"/>
</dbReference>
<dbReference type="PANTHER" id="PTHR30204">
    <property type="entry name" value="REDOX-CYCLING DRUG-SENSING TRANSCRIPTIONAL ACTIVATOR SOXR"/>
    <property type="match status" value="1"/>
</dbReference>
<dbReference type="Proteomes" id="UP000037326">
    <property type="component" value="Unassembled WGS sequence"/>
</dbReference>
<evidence type="ECO:0000256" key="4">
    <source>
        <dbReference type="ARBA" id="ARBA00023163"/>
    </source>
</evidence>
<comment type="caution">
    <text evidence="6">The sequence shown here is derived from an EMBL/GenBank/DDBJ whole genome shotgun (WGS) entry which is preliminary data.</text>
</comment>
<evidence type="ECO:0000256" key="3">
    <source>
        <dbReference type="ARBA" id="ARBA00023125"/>
    </source>
</evidence>
<dbReference type="OrthoDB" id="9773308at2"/>
<dbReference type="Gene3D" id="1.10.1660.10">
    <property type="match status" value="1"/>
</dbReference>
<proteinExistence type="predicted"/>
<dbReference type="InterPro" id="IPR047057">
    <property type="entry name" value="MerR_fam"/>
</dbReference>